<sequence>MTDDETLRVYAHKAAEYEEVTGRAAAEDPLLAKFISELPPGSHVLDLGCGPGLCASAIAAAGHRVTATDAVPEMIERAKKHAGVTAQLATFDQIEGEDAYDGVWANFSLLHAARDAMPRHLAALHKALKNDGLFHIALKSGQDSKRDRLGRLYTYYTDDELAALLCEAGFTVTDRFSGRDKGLDGSLADWIALHAHA</sequence>
<dbReference type="Pfam" id="PF13649">
    <property type="entry name" value="Methyltransf_25"/>
    <property type="match status" value="1"/>
</dbReference>
<dbReference type="CDD" id="cd02440">
    <property type="entry name" value="AdoMet_MTases"/>
    <property type="match status" value="1"/>
</dbReference>
<dbReference type="AlphaFoldDB" id="A0A6P0CAA1"/>
<keyword evidence="2 4" id="KW-0808">Transferase</keyword>
<dbReference type="PANTHER" id="PTHR43861:SF1">
    <property type="entry name" value="TRANS-ACONITATE 2-METHYLTRANSFERASE"/>
    <property type="match status" value="1"/>
</dbReference>
<proteinExistence type="predicted"/>
<evidence type="ECO:0000313" key="5">
    <source>
        <dbReference type="Proteomes" id="UP000468591"/>
    </source>
</evidence>
<name>A0A6P0CAA1_9RHOB</name>
<dbReference type="SUPFAM" id="SSF53335">
    <property type="entry name" value="S-adenosyl-L-methionine-dependent methyltransferases"/>
    <property type="match status" value="1"/>
</dbReference>
<dbReference type="InterPro" id="IPR029063">
    <property type="entry name" value="SAM-dependent_MTases_sf"/>
</dbReference>
<dbReference type="InterPro" id="IPR041698">
    <property type="entry name" value="Methyltransf_25"/>
</dbReference>
<keyword evidence="5" id="KW-1185">Reference proteome</keyword>
<dbReference type="EMBL" id="JAABNT010000006">
    <property type="protein sequence ID" value="NEK23052.1"/>
    <property type="molecule type" value="Genomic_DNA"/>
</dbReference>
<dbReference type="PANTHER" id="PTHR43861">
    <property type="entry name" value="TRANS-ACONITATE 2-METHYLTRANSFERASE-RELATED"/>
    <property type="match status" value="1"/>
</dbReference>
<evidence type="ECO:0000259" key="3">
    <source>
        <dbReference type="Pfam" id="PF13649"/>
    </source>
</evidence>
<gene>
    <name evidence="4" type="ORF">GV827_11630</name>
</gene>
<keyword evidence="1 4" id="KW-0489">Methyltransferase</keyword>
<evidence type="ECO:0000256" key="2">
    <source>
        <dbReference type="ARBA" id="ARBA00022679"/>
    </source>
</evidence>
<accession>A0A6P0CAA1</accession>
<protein>
    <submittedName>
        <fullName evidence="4">Methyltransferase domain-containing protein</fullName>
    </submittedName>
</protein>
<organism evidence="4 5">
    <name type="scientific">Sulfitobacter sediminilitoris</name>
    <dbReference type="NCBI Taxonomy" id="2698830"/>
    <lineage>
        <taxon>Bacteria</taxon>
        <taxon>Pseudomonadati</taxon>
        <taxon>Pseudomonadota</taxon>
        <taxon>Alphaproteobacteria</taxon>
        <taxon>Rhodobacterales</taxon>
        <taxon>Roseobacteraceae</taxon>
        <taxon>Sulfitobacter</taxon>
    </lineage>
</organism>
<dbReference type="RefSeq" id="WP_164353973.1">
    <property type="nucleotide sequence ID" value="NZ_JAABNT010000006.1"/>
</dbReference>
<dbReference type="GO" id="GO:0008168">
    <property type="term" value="F:methyltransferase activity"/>
    <property type="evidence" value="ECO:0007669"/>
    <property type="project" value="UniProtKB-KW"/>
</dbReference>
<dbReference type="Proteomes" id="UP000468591">
    <property type="component" value="Unassembled WGS sequence"/>
</dbReference>
<feature type="domain" description="Methyltransferase" evidence="3">
    <location>
        <begin position="44"/>
        <end position="132"/>
    </location>
</feature>
<evidence type="ECO:0000256" key="1">
    <source>
        <dbReference type="ARBA" id="ARBA00022603"/>
    </source>
</evidence>
<comment type="caution">
    <text evidence="4">The sequence shown here is derived from an EMBL/GenBank/DDBJ whole genome shotgun (WGS) entry which is preliminary data.</text>
</comment>
<reference evidence="4 5" key="1">
    <citation type="submission" date="2020-01" db="EMBL/GenBank/DDBJ databases">
        <title>Sulfitobacter sediminilitoris sp. nov., isolated from a tidal flat.</title>
        <authorList>
            <person name="Park S."/>
            <person name="Yoon J.-H."/>
        </authorList>
    </citation>
    <scope>NUCLEOTIDE SEQUENCE [LARGE SCALE GENOMIC DNA]</scope>
    <source>
        <strain evidence="4 5">JBTF-M27</strain>
    </source>
</reference>
<dbReference type="GO" id="GO:0032259">
    <property type="term" value="P:methylation"/>
    <property type="evidence" value="ECO:0007669"/>
    <property type="project" value="UniProtKB-KW"/>
</dbReference>
<dbReference type="Gene3D" id="3.40.50.150">
    <property type="entry name" value="Vaccinia Virus protein VP39"/>
    <property type="match status" value="1"/>
</dbReference>
<evidence type="ECO:0000313" key="4">
    <source>
        <dbReference type="EMBL" id="NEK23052.1"/>
    </source>
</evidence>